<dbReference type="AlphaFoldDB" id="A0A512H7H1"/>
<comment type="function">
    <text evidence="9">Catalyzes the phospholipid dependent N-acylation of the N-terminal cysteine of apolipoprotein, the last step in lipoprotein maturation.</text>
</comment>
<dbReference type="GO" id="GO:0016410">
    <property type="term" value="F:N-acyltransferase activity"/>
    <property type="evidence" value="ECO:0007669"/>
    <property type="project" value="UniProtKB-UniRule"/>
</dbReference>
<dbReference type="CDD" id="cd07571">
    <property type="entry name" value="ALP_N-acyl_transferase"/>
    <property type="match status" value="1"/>
</dbReference>
<accession>A0A512H7H1</accession>
<feature type="transmembrane region" description="Helical" evidence="9">
    <location>
        <begin position="34"/>
        <end position="51"/>
    </location>
</feature>
<comment type="similarity">
    <text evidence="2 9">Belongs to the CN hydrolase family. Apolipoprotein N-acyltransferase subfamily.</text>
</comment>
<keyword evidence="6 9" id="KW-1133">Transmembrane helix</keyword>
<evidence type="ECO:0000256" key="6">
    <source>
        <dbReference type="ARBA" id="ARBA00022989"/>
    </source>
</evidence>
<dbReference type="Gene3D" id="3.60.110.10">
    <property type="entry name" value="Carbon-nitrogen hydrolase"/>
    <property type="match status" value="1"/>
</dbReference>
<feature type="transmembrane region" description="Helical" evidence="9">
    <location>
        <begin position="163"/>
        <end position="187"/>
    </location>
</feature>
<comment type="caution">
    <text evidence="11">The sequence shown here is derived from an EMBL/GenBank/DDBJ whole genome shotgun (WGS) entry which is preliminary data.</text>
</comment>
<dbReference type="InterPro" id="IPR004563">
    <property type="entry name" value="Apolipo_AcylTrfase"/>
</dbReference>
<feature type="transmembrane region" description="Helical" evidence="9">
    <location>
        <begin position="199"/>
        <end position="218"/>
    </location>
</feature>
<dbReference type="EMBL" id="BJZO01000035">
    <property type="protein sequence ID" value="GEO81378.1"/>
    <property type="molecule type" value="Genomic_DNA"/>
</dbReference>
<keyword evidence="5 9" id="KW-0812">Transmembrane</keyword>
<dbReference type="HAMAP" id="MF_01148">
    <property type="entry name" value="Lnt"/>
    <property type="match status" value="1"/>
</dbReference>
<comment type="catalytic activity">
    <reaction evidence="9">
        <text>N-terminal S-1,2-diacyl-sn-glyceryl-L-cysteinyl-[lipoprotein] + a glycerophospholipid = N-acyl-S-1,2-diacyl-sn-glyceryl-L-cysteinyl-[lipoprotein] + a 2-acyl-sn-glycero-3-phospholipid + H(+)</text>
        <dbReference type="Rhea" id="RHEA:48228"/>
        <dbReference type="Rhea" id="RHEA-COMP:14681"/>
        <dbReference type="Rhea" id="RHEA-COMP:14684"/>
        <dbReference type="ChEBI" id="CHEBI:15378"/>
        <dbReference type="ChEBI" id="CHEBI:136912"/>
        <dbReference type="ChEBI" id="CHEBI:140656"/>
        <dbReference type="ChEBI" id="CHEBI:140657"/>
        <dbReference type="ChEBI" id="CHEBI:140660"/>
        <dbReference type="EC" id="2.3.1.269"/>
    </reaction>
</comment>
<dbReference type="SUPFAM" id="SSF56317">
    <property type="entry name" value="Carbon-nitrogen hydrolase"/>
    <property type="match status" value="1"/>
</dbReference>
<evidence type="ECO:0000256" key="1">
    <source>
        <dbReference type="ARBA" id="ARBA00004651"/>
    </source>
</evidence>
<proteinExistence type="inferred from homology"/>
<feature type="transmembrane region" description="Helical" evidence="9">
    <location>
        <begin position="516"/>
        <end position="536"/>
    </location>
</feature>
<dbReference type="NCBIfam" id="TIGR00546">
    <property type="entry name" value="lnt"/>
    <property type="match status" value="1"/>
</dbReference>
<feature type="domain" description="CN hydrolase" evidence="10">
    <location>
        <begin position="260"/>
        <end position="502"/>
    </location>
</feature>
<evidence type="ECO:0000256" key="7">
    <source>
        <dbReference type="ARBA" id="ARBA00023136"/>
    </source>
</evidence>
<name>A0A512H7H1_9PROT</name>
<comment type="pathway">
    <text evidence="9">Protein modification; lipoprotein biosynthesis (N-acyl transfer).</text>
</comment>
<sequence>MIAIASRVRALGGVRAALFAVVLGLLAVSALPPLHVLPAAMVAVPLLVWRLDATRSIRGALALGWLFGLGHFAGMIYWIAYAFLVDAGHYGWMIPFAIAGMAAVLAVFPAVALGLARVFWRPGPGRILVLAGAWALSEGLRGWVLTGFPWAPIGMVWMPFDAMIQATAAVGITGLGLLTMLMLGLPALMGDEGPARRRWGALGAAALVLAVVAGGGAWRLAAHGGGGHWAADGRWIAARDGVDAGTDQGGDAGLLRVRLVQPAIPQALKWGPGRLAANFSHHLDLSTRPGLEGRDVVIWGETAVPYPINLAPEVRAALRAAVPPGGVLITGSVRRAPPGEPTQIWNSLFVVDDEGSVRGVYDKAHLVPFGEYLPLAEWLPFKKLTPGATDFSAGPGLRTLAPGPVPPFAPLICYEVIFPGRVVAAGDPAPQWMVNLTNDGWYGHSAGPYQHFQIARLRAIEEGMALVRVAGTGVSGIVSPLGRVSPVLGLDEEGILDLSVPPPLPARPLYARAGEALPLGLAGLALVVGAMVGMGLTGRSRPSTPTAIG</sequence>
<feature type="transmembrane region" description="Helical" evidence="9">
    <location>
        <begin position="63"/>
        <end position="84"/>
    </location>
</feature>
<dbReference type="Proteomes" id="UP000321567">
    <property type="component" value="Unassembled WGS sequence"/>
</dbReference>
<reference evidence="11 12" key="1">
    <citation type="submission" date="2019-07" db="EMBL/GenBank/DDBJ databases">
        <title>Whole genome shotgun sequence of Rhodospirillum oryzae NBRC 107573.</title>
        <authorList>
            <person name="Hosoyama A."/>
            <person name="Uohara A."/>
            <person name="Ohji S."/>
            <person name="Ichikawa N."/>
        </authorList>
    </citation>
    <scope>NUCLEOTIDE SEQUENCE [LARGE SCALE GENOMIC DNA]</scope>
    <source>
        <strain evidence="11 12">NBRC 107573</strain>
    </source>
</reference>
<evidence type="ECO:0000256" key="4">
    <source>
        <dbReference type="ARBA" id="ARBA00022679"/>
    </source>
</evidence>
<feature type="transmembrane region" description="Helical" evidence="9">
    <location>
        <begin position="127"/>
        <end position="151"/>
    </location>
</feature>
<evidence type="ECO:0000256" key="8">
    <source>
        <dbReference type="ARBA" id="ARBA00023315"/>
    </source>
</evidence>
<keyword evidence="3 9" id="KW-1003">Cell membrane</keyword>
<evidence type="ECO:0000256" key="5">
    <source>
        <dbReference type="ARBA" id="ARBA00022692"/>
    </source>
</evidence>
<feature type="transmembrane region" description="Helical" evidence="9">
    <location>
        <begin position="12"/>
        <end position="28"/>
    </location>
</feature>
<gene>
    <name evidence="9 11" type="primary">lnt</name>
    <name evidence="11" type="ORF">ROR02_15090</name>
</gene>
<dbReference type="InterPro" id="IPR045378">
    <property type="entry name" value="LNT_N"/>
</dbReference>
<evidence type="ECO:0000313" key="11">
    <source>
        <dbReference type="EMBL" id="GEO81378.1"/>
    </source>
</evidence>
<keyword evidence="11" id="KW-0449">Lipoprotein</keyword>
<evidence type="ECO:0000256" key="2">
    <source>
        <dbReference type="ARBA" id="ARBA00010065"/>
    </source>
</evidence>
<dbReference type="GO" id="GO:0042158">
    <property type="term" value="P:lipoprotein biosynthetic process"/>
    <property type="evidence" value="ECO:0007669"/>
    <property type="project" value="UniProtKB-UniRule"/>
</dbReference>
<evidence type="ECO:0000256" key="9">
    <source>
        <dbReference type="HAMAP-Rule" id="MF_01148"/>
    </source>
</evidence>
<dbReference type="GO" id="GO:0005886">
    <property type="term" value="C:plasma membrane"/>
    <property type="evidence" value="ECO:0007669"/>
    <property type="project" value="UniProtKB-SubCell"/>
</dbReference>
<dbReference type="PANTHER" id="PTHR38686">
    <property type="entry name" value="APOLIPOPROTEIN N-ACYLTRANSFERASE"/>
    <property type="match status" value="1"/>
</dbReference>
<keyword evidence="8 9" id="KW-0012">Acyltransferase</keyword>
<dbReference type="OrthoDB" id="9804277at2"/>
<comment type="subcellular location">
    <subcellularLocation>
        <location evidence="1 9">Cell membrane</location>
        <topology evidence="1 9">Multi-pass membrane protein</topology>
    </subcellularLocation>
</comment>
<dbReference type="UniPathway" id="UPA00666"/>
<organism evidence="11 12">
    <name type="scientific">Pararhodospirillum oryzae</name>
    <dbReference type="NCBI Taxonomy" id="478448"/>
    <lineage>
        <taxon>Bacteria</taxon>
        <taxon>Pseudomonadati</taxon>
        <taxon>Pseudomonadota</taxon>
        <taxon>Alphaproteobacteria</taxon>
        <taxon>Rhodospirillales</taxon>
        <taxon>Rhodospirillaceae</taxon>
        <taxon>Pararhodospirillum</taxon>
    </lineage>
</organism>
<dbReference type="PANTHER" id="PTHR38686:SF1">
    <property type="entry name" value="APOLIPOPROTEIN N-ACYLTRANSFERASE"/>
    <property type="match status" value="1"/>
</dbReference>
<evidence type="ECO:0000256" key="3">
    <source>
        <dbReference type="ARBA" id="ARBA00022475"/>
    </source>
</evidence>
<evidence type="ECO:0000313" key="12">
    <source>
        <dbReference type="Proteomes" id="UP000321567"/>
    </source>
</evidence>
<dbReference type="EC" id="2.3.1.269" evidence="9"/>
<feature type="transmembrane region" description="Helical" evidence="9">
    <location>
        <begin position="90"/>
        <end position="115"/>
    </location>
</feature>
<keyword evidence="12" id="KW-1185">Reference proteome</keyword>
<dbReference type="InterPro" id="IPR003010">
    <property type="entry name" value="C-N_Hydrolase"/>
</dbReference>
<evidence type="ECO:0000259" key="10">
    <source>
        <dbReference type="PROSITE" id="PS50263"/>
    </source>
</evidence>
<dbReference type="RefSeq" id="WP_147163417.1">
    <property type="nucleotide sequence ID" value="NZ_BJZO01000035.1"/>
</dbReference>
<dbReference type="Pfam" id="PF00795">
    <property type="entry name" value="CN_hydrolase"/>
    <property type="match status" value="1"/>
</dbReference>
<keyword evidence="7 9" id="KW-0472">Membrane</keyword>
<keyword evidence="4 9" id="KW-0808">Transferase</keyword>
<dbReference type="InterPro" id="IPR036526">
    <property type="entry name" value="C-N_Hydrolase_sf"/>
</dbReference>
<dbReference type="PROSITE" id="PS50263">
    <property type="entry name" value="CN_HYDROLASE"/>
    <property type="match status" value="1"/>
</dbReference>
<dbReference type="Pfam" id="PF20154">
    <property type="entry name" value="LNT_N"/>
    <property type="match status" value="1"/>
</dbReference>
<protein>
    <recommendedName>
        <fullName evidence="9">Apolipoprotein N-acyltransferase</fullName>
        <shortName evidence="9">ALP N-acyltransferase</shortName>
        <ecNumber evidence="9">2.3.1.269</ecNumber>
    </recommendedName>
</protein>